<dbReference type="Gene3D" id="3.40.640.10">
    <property type="entry name" value="Type I PLP-dependent aspartate aminotransferase-like (Major domain)"/>
    <property type="match status" value="1"/>
</dbReference>
<dbReference type="PANTHER" id="PTHR30244:SF42">
    <property type="entry name" value="UDP-2-ACETAMIDO-2-DEOXY-3-OXO-D-GLUCURONATE AMINOTRANSFERASE"/>
    <property type="match status" value="1"/>
</dbReference>
<keyword evidence="2" id="KW-0032">Aminotransferase</keyword>
<accession>A0ABW0IIF8</accession>
<dbReference type="RefSeq" id="WP_379850176.1">
    <property type="nucleotide sequence ID" value="NZ_JBHSMA010000013.1"/>
</dbReference>
<dbReference type="PIRSF" id="PIRSF000390">
    <property type="entry name" value="PLP_StrS"/>
    <property type="match status" value="1"/>
</dbReference>
<comment type="caution">
    <text evidence="2">The sequence shown here is derived from an EMBL/GenBank/DDBJ whole genome shotgun (WGS) entry which is preliminary data.</text>
</comment>
<reference evidence="3" key="1">
    <citation type="journal article" date="2019" name="Int. J. Syst. Evol. Microbiol.">
        <title>The Global Catalogue of Microorganisms (GCM) 10K type strain sequencing project: providing services to taxonomists for standard genome sequencing and annotation.</title>
        <authorList>
            <consortium name="The Broad Institute Genomics Platform"/>
            <consortium name="The Broad Institute Genome Sequencing Center for Infectious Disease"/>
            <person name="Wu L."/>
            <person name="Ma J."/>
        </authorList>
    </citation>
    <scope>NUCLEOTIDE SEQUENCE [LARGE SCALE GENOMIC DNA]</scope>
    <source>
        <strain evidence="3">CCUG 55250</strain>
    </source>
</reference>
<organism evidence="2 3">
    <name type="scientific">Larkinella bovis</name>
    <dbReference type="NCBI Taxonomy" id="683041"/>
    <lineage>
        <taxon>Bacteria</taxon>
        <taxon>Pseudomonadati</taxon>
        <taxon>Bacteroidota</taxon>
        <taxon>Cytophagia</taxon>
        <taxon>Cytophagales</taxon>
        <taxon>Spirosomataceae</taxon>
        <taxon>Larkinella</taxon>
    </lineage>
</organism>
<dbReference type="Gene3D" id="3.90.1150.10">
    <property type="entry name" value="Aspartate Aminotransferase, domain 1"/>
    <property type="match status" value="1"/>
</dbReference>
<evidence type="ECO:0000313" key="3">
    <source>
        <dbReference type="Proteomes" id="UP001596106"/>
    </source>
</evidence>
<keyword evidence="1" id="KW-0663">Pyridoxal phosphate</keyword>
<dbReference type="SUPFAM" id="SSF53383">
    <property type="entry name" value="PLP-dependent transferases"/>
    <property type="match status" value="1"/>
</dbReference>
<dbReference type="Pfam" id="PF01041">
    <property type="entry name" value="DegT_DnrJ_EryC1"/>
    <property type="match status" value="1"/>
</dbReference>
<sequence>MITAERIPMVDLKSQYKRLKPEIDEAIQQCLETADYINNAFVREFQRNLAAFLWANRVVACASGTDALQIALLGLGLKPGDEVIVPAFTHAATVEAIALLGLTPVWADVDAHTFLLTAETAGKVLTSRAKAIVPVHLFGQCADMEPLLQLAASHGLAVIEDVAQALGSEYEFGSGAVESAGTMGTVGCTSFFPSSNLGCYGDGGALMTNDIDLAERFQMIANHGQRKRYIHEVVGMNSRLDPLQAAVLTVKLRHLNEFNRQRQTAAARYDYLLKDVPGLQTPVSRESSAHVYNQYTLIVPAGVRDSLRAHLYLNGIPSAVYYPVPLHLQPAYYSDRFPQGSLPVSERLSQQVLSLPIHTEMDAQQQKQIATLVSDFMLAKKGF</sequence>
<dbReference type="InterPro" id="IPR015424">
    <property type="entry name" value="PyrdxlP-dep_Trfase"/>
</dbReference>
<dbReference type="Proteomes" id="UP001596106">
    <property type="component" value="Unassembled WGS sequence"/>
</dbReference>
<keyword evidence="3" id="KW-1185">Reference proteome</keyword>
<keyword evidence="2" id="KW-0808">Transferase</keyword>
<protein>
    <submittedName>
        <fullName evidence="2">DegT/DnrJ/EryC1/StrS family aminotransferase</fullName>
    </submittedName>
</protein>
<comment type="similarity">
    <text evidence="1">Belongs to the DegT/DnrJ/EryC1 family.</text>
</comment>
<gene>
    <name evidence="2" type="ORF">ACFPMF_24725</name>
</gene>
<dbReference type="PANTHER" id="PTHR30244">
    <property type="entry name" value="TRANSAMINASE"/>
    <property type="match status" value="1"/>
</dbReference>
<dbReference type="InterPro" id="IPR015421">
    <property type="entry name" value="PyrdxlP-dep_Trfase_major"/>
</dbReference>
<name>A0ABW0IIF8_9BACT</name>
<proteinExistence type="inferred from homology"/>
<dbReference type="InterPro" id="IPR000653">
    <property type="entry name" value="DegT/StrS_aminotransferase"/>
</dbReference>
<evidence type="ECO:0000313" key="2">
    <source>
        <dbReference type="EMBL" id="MFC5412553.1"/>
    </source>
</evidence>
<evidence type="ECO:0000256" key="1">
    <source>
        <dbReference type="RuleBase" id="RU004508"/>
    </source>
</evidence>
<dbReference type="EMBL" id="JBHSMA010000013">
    <property type="protein sequence ID" value="MFC5412553.1"/>
    <property type="molecule type" value="Genomic_DNA"/>
</dbReference>
<dbReference type="CDD" id="cd00616">
    <property type="entry name" value="AHBA_syn"/>
    <property type="match status" value="1"/>
</dbReference>
<dbReference type="GO" id="GO:0008483">
    <property type="term" value="F:transaminase activity"/>
    <property type="evidence" value="ECO:0007669"/>
    <property type="project" value="UniProtKB-KW"/>
</dbReference>
<dbReference type="InterPro" id="IPR015422">
    <property type="entry name" value="PyrdxlP-dep_Trfase_small"/>
</dbReference>